<dbReference type="Pfam" id="PF04434">
    <property type="entry name" value="SWIM"/>
    <property type="match status" value="1"/>
</dbReference>
<dbReference type="Proteomes" id="UP001353858">
    <property type="component" value="Unassembled WGS sequence"/>
</dbReference>
<name>A0AAN7PFC7_9COLE</name>
<dbReference type="InterPro" id="IPR007527">
    <property type="entry name" value="Znf_SWIM"/>
</dbReference>
<keyword evidence="1" id="KW-0863">Zinc-finger</keyword>
<accession>A0AAN7PFC7</accession>
<feature type="region of interest" description="Disordered" evidence="2">
    <location>
        <begin position="191"/>
        <end position="235"/>
    </location>
</feature>
<reference evidence="5" key="1">
    <citation type="submission" date="2023-01" db="EMBL/GenBank/DDBJ databases">
        <title>Key to firefly adult light organ development and bioluminescence: homeobox transcription factors regulate luciferase expression and transportation to peroxisome.</title>
        <authorList>
            <person name="Fu X."/>
        </authorList>
    </citation>
    <scope>NUCLEOTIDE SEQUENCE [LARGE SCALE GENOMIC DNA]</scope>
</reference>
<dbReference type="PANTHER" id="PTHR39953:SF1">
    <property type="entry name" value="RE54151P"/>
    <property type="match status" value="1"/>
</dbReference>
<dbReference type="PANTHER" id="PTHR39953">
    <property type="entry name" value="RE54151P"/>
    <property type="match status" value="1"/>
</dbReference>
<dbReference type="EMBL" id="JARPUR010000001">
    <property type="protein sequence ID" value="KAK4884502.1"/>
    <property type="molecule type" value="Genomic_DNA"/>
</dbReference>
<dbReference type="AlphaFoldDB" id="A0AAN7PFC7"/>
<keyword evidence="1" id="KW-0862">Zinc</keyword>
<evidence type="ECO:0000259" key="3">
    <source>
        <dbReference type="PROSITE" id="PS50966"/>
    </source>
</evidence>
<evidence type="ECO:0000313" key="5">
    <source>
        <dbReference type="Proteomes" id="UP001353858"/>
    </source>
</evidence>
<dbReference type="GO" id="GO:0008270">
    <property type="term" value="F:zinc ion binding"/>
    <property type="evidence" value="ECO:0007669"/>
    <property type="project" value="UniProtKB-KW"/>
</dbReference>
<proteinExistence type="predicted"/>
<organism evidence="4 5">
    <name type="scientific">Aquatica leii</name>
    <dbReference type="NCBI Taxonomy" id="1421715"/>
    <lineage>
        <taxon>Eukaryota</taxon>
        <taxon>Metazoa</taxon>
        <taxon>Ecdysozoa</taxon>
        <taxon>Arthropoda</taxon>
        <taxon>Hexapoda</taxon>
        <taxon>Insecta</taxon>
        <taxon>Pterygota</taxon>
        <taxon>Neoptera</taxon>
        <taxon>Endopterygota</taxon>
        <taxon>Coleoptera</taxon>
        <taxon>Polyphaga</taxon>
        <taxon>Elateriformia</taxon>
        <taxon>Elateroidea</taxon>
        <taxon>Lampyridae</taxon>
        <taxon>Luciolinae</taxon>
        <taxon>Aquatica</taxon>
    </lineage>
</organism>
<evidence type="ECO:0000256" key="1">
    <source>
        <dbReference type="PROSITE-ProRule" id="PRU00325"/>
    </source>
</evidence>
<comment type="caution">
    <text evidence="4">The sequence shown here is derived from an EMBL/GenBank/DDBJ whole genome shotgun (WGS) entry which is preliminary data.</text>
</comment>
<protein>
    <recommendedName>
        <fullName evidence="3">SWIM-type domain-containing protein</fullName>
    </recommendedName>
</protein>
<sequence length="235" mass="25865">MSHLVKLSQITLFFNNEPKLLERGENALESNHVCTVILDKELKIIKGTILASMRKKTYQVEVLFDDTWHISSASCECPRGQVRCHHMATLLLFGHYNYSSTDISCKWSAPKGSQGHDVKTMNDLYPISKAYQATTCVLSDSVVEEFKNKLSVFEGAIGFGWPPVTRKAIKSDLIPAAQLTEVMNVQGIENSSPEVAQAGPSEAKSSHLSAPKPLIKTKSCSPDGLVDTNAISKKR</sequence>
<evidence type="ECO:0000256" key="2">
    <source>
        <dbReference type="SAM" id="MobiDB-lite"/>
    </source>
</evidence>
<keyword evidence="1" id="KW-0479">Metal-binding</keyword>
<feature type="domain" description="SWIM-type" evidence="3">
    <location>
        <begin position="58"/>
        <end position="95"/>
    </location>
</feature>
<gene>
    <name evidence="4" type="ORF">RN001_000773</name>
</gene>
<evidence type="ECO:0000313" key="4">
    <source>
        <dbReference type="EMBL" id="KAK4884502.1"/>
    </source>
</evidence>
<dbReference type="PROSITE" id="PS50966">
    <property type="entry name" value="ZF_SWIM"/>
    <property type="match status" value="1"/>
</dbReference>
<keyword evidence="5" id="KW-1185">Reference proteome</keyword>